<dbReference type="AlphaFoldDB" id="A0A511CVV8"/>
<name>A0A511CVV8_9PSEU</name>
<comment type="caution">
    <text evidence="1">The sequence shown here is derived from an EMBL/GenBank/DDBJ whole genome shotgun (WGS) entry which is preliminary data.</text>
</comment>
<dbReference type="SUPFAM" id="SSF56349">
    <property type="entry name" value="DNA breaking-rejoining enzymes"/>
    <property type="match status" value="1"/>
</dbReference>
<protein>
    <submittedName>
        <fullName evidence="1">Uncharacterized protein</fullName>
    </submittedName>
</protein>
<evidence type="ECO:0000313" key="1">
    <source>
        <dbReference type="EMBL" id="GEL16706.1"/>
    </source>
</evidence>
<keyword evidence="2" id="KW-1185">Reference proteome</keyword>
<reference evidence="1 2" key="1">
    <citation type="submission" date="2019-07" db="EMBL/GenBank/DDBJ databases">
        <title>Whole genome shotgun sequence of Pseudonocardia asaccharolytica NBRC 16224.</title>
        <authorList>
            <person name="Hosoyama A."/>
            <person name="Uohara A."/>
            <person name="Ohji S."/>
            <person name="Ichikawa N."/>
        </authorList>
    </citation>
    <scope>NUCLEOTIDE SEQUENCE [LARGE SCALE GENOMIC DNA]</scope>
    <source>
        <strain evidence="1 2">NBRC 16224</strain>
    </source>
</reference>
<evidence type="ECO:0000313" key="2">
    <source>
        <dbReference type="Proteomes" id="UP000321328"/>
    </source>
</evidence>
<dbReference type="InterPro" id="IPR011010">
    <property type="entry name" value="DNA_brk_join_enz"/>
</dbReference>
<dbReference type="EMBL" id="BJVI01000003">
    <property type="protein sequence ID" value="GEL16706.1"/>
    <property type="molecule type" value="Genomic_DNA"/>
</dbReference>
<sequence length="99" mass="10863">MRGRGRGVRIYCGKADRRWPRCSYESCARAEEILTLDIEDLAPADKRARVIAKGGATEWIRWQSGTAQLLPCLLGGRIRGPVLLTQPRGSAGGGVRTVR</sequence>
<dbReference type="GO" id="GO:0003677">
    <property type="term" value="F:DNA binding"/>
    <property type="evidence" value="ECO:0007669"/>
    <property type="project" value="InterPro"/>
</dbReference>
<organism evidence="1 2">
    <name type="scientific">Pseudonocardia asaccharolytica DSM 44247 = NBRC 16224</name>
    <dbReference type="NCBI Taxonomy" id="1123024"/>
    <lineage>
        <taxon>Bacteria</taxon>
        <taxon>Bacillati</taxon>
        <taxon>Actinomycetota</taxon>
        <taxon>Actinomycetes</taxon>
        <taxon>Pseudonocardiales</taxon>
        <taxon>Pseudonocardiaceae</taxon>
        <taxon>Pseudonocardia</taxon>
    </lineage>
</organism>
<dbReference type="Proteomes" id="UP000321328">
    <property type="component" value="Unassembled WGS sequence"/>
</dbReference>
<proteinExistence type="predicted"/>
<accession>A0A511CVV8</accession>
<gene>
    <name evidence="1" type="ORF">PA7_05430</name>
</gene>